<name>A0ABV9CBP4_9ACTN</name>
<evidence type="ECO:0000313" key="4">
    <source>
        <dbReference type="Proteomes" id="UP001596004"/>
    </source>
</evidence>
<gene>
    <name evidence="3" type="ORF">ACFO60_05125</name>
</gene>
<feature type="domain" description="A-factor biosynthesis hotdog" evidence="2">
    <location>
        <begin position="24"/>
        <end position="157"/>
    </location>
</feature>
<evidence type="ECO:0000259" key="2">
    <source>
        <dbReference type="Pfam" id="PF03756"/>
    </source>
</evidence>
<dbReference type="InterPro" id="IPR005509">
    <property type="entry name" value="AfsA_hotdog_dom"/>
</dbReference>
<dbReference type="EMBL" id="JBHSFP010000002">
    <property type="protein sequence ID" value="MFC4530138.1"/>
    <property type="molecule type" value="Genomic_DNA"/>
</dbReference>
<keyword evidence="4" id="KW-1185">Reference proteome</keyword>
<evidence type="ECO:0000256" key="1">
    <source>
        <dbReference type="SAM" id="MobiDB-lite"/>
    </source>
</evidence>
<dbReference type="NCBIfam" id="NF041195">
    <property type="entry name" value="ScbA_BarX_GamBu"/>
    <property type="match status" value="1"/>
</dbReference>
<accession>A0ABV9CBP4</accession>
<protein>
    <submittedName>
        <fullName evidence="3">ScbA/BarX family gamma-butyrolactone biosynthesis protein</fullName>
    </submittedName>
</protein>
<organism evidence="3 4">
    <name type="scientific">Sphaerisporangium dianthi</name>
    <dbReference type="NCBI Taxonomy" id="1436120"/>
    <lineage>
        <taxon>Bacteria</taxon>
        <taxon>Bacillati</taxon>
        <taxon>Actinomycetota</taxon>
        <taxon>Actinomycetes</taxon>
        <taxon>Streptosporangiales</taxon>
        <taxon>Streptosporangiaceae</taxon>
        <taxon>Sphaerisporangium</taxon>
    </lineage>
</organism>
<evidence type="ECO:0000313" key="3">
    <source>
        <dbReference type="EMBL" id="MFC4530138.1"/>
    </source>
</evidence>
<comment type="caution">
    <text evidence="3">The sequence shown here is derived from an EMBL/GenBank/DDBJ whole genome shotgun (WGS) entry which is preliminary data.</text>
</comment>
<feature type="domain" description="A-factor biosynthesis hotdog" evidence="2">
    <location>
        <begin position="244"/>
        <end position="340"/>
    </location>
</feature>
<dbReference type="InterPro" id="IPR047757">
    <property type="entry name" value="AfsA-like"/>
</dbReference>
<dbReference type="RefSeq" id="WP_380837581.1">
    <property type="nucleotide sequence ID" value="NZ_JBHSFP010000002.1"/>
</dbReference>
<proteinExistence type="predicted"/>
<sequence>MATPDLMDMTVDPALFEQTVPRRLVHRSAVSEVMITGWRPLDEKTSIVAAQWPRAHGFYGPAGGCHDPLLAAETIRQAGLVVSHAELDCPLDRIFLLWDLSYEVNLAELAVGPGPTNLVLRFTRSQVRHRGRHLAGLRGHIDFYRDGRLVGMGEGSFDCVSRAAHDRLRAPSMAGRPAQEPPLPEPVDPRLVGRDRPLDVVLGKNPDRSRVLLSLTNGGDRPLAHLSAIRGDDGPADPLDRAGGREGVWPLRVDPAHPVLFDHSLDHVPGMALMEAMRQAALALAHPLPVAPVKIYASFTRYVDLWGGAVVRAKVDAGAGGGELPVRVSIEQAGEVAAAGLVLAGPLPAT</sequence>
<dbReference type="Proteomes" id="UP001596004">
    <property type="component" value="Unassembled WGS sequence"/>
</dbReference>
<reference evidence="4" key="1">
    <citation type="journal article" date="2019" name="Int. J. Syst. Evol. Microbiol.">
        <title>The Global Catalogue of Microorganisms (GCM) 10K type strain sequencing project: providing services to taxonomists for standard genome sequencing and annotation.</title>
        <authorList>
            <consortium name="The Broad Institute Genomics Platform"/>
            <consortium name="The Broad Institute Genome Sequencing Center for Infectious Disease"/>
            <person name="Wu L."/>
            <person name="Ma J."/>
        </authorList>
    </citation>
    <scope>NUCLEOTIDE SEQUENCE [LARGE SCALE GENOMIC DNA]</scope>
    <source>
        <strain evidence="4">CGMCC 4.7132</strain>
    </source>
</reference>
<dbReference type="Pfam" id="PF03756">
    <property type="entry name" value="AfsA"/>
    <property type="match status" value="2"/>
</dbReference>
<feature type="region of interest" description="Disordered" evidence="1">
    <location>
        <begin position="172"/>
        <end position="191"/>
    </location>
</feature>